<comment type="caution">
    <text evidence="2">The sequence shown here is derived from an EMBL/GenBank/DDBJ whole genome shotgun (WGS) entry which is preliminary data.</text>
</comment>
<keyword evidence="3" id="KW-1185">Reference proteome</keyword>
<protein>
    <submittedName>
        <fullName evidence="2">14888_t:CDS:1</fullName>
    </submittedName>
</protein>
<reference evidence="2" key="1">
    <citation type="submission" date="2021-06" db="EMBL/GenBank/DDBJ databases">
        <authorList>
            <person name="Kallberg Y."/>
            <person name="Tangrot J."/>
            <person name="Rosling A."/>
        </authorList>
    </citation>
    <scope>NUCLEOTIDE SEQUENCE</scope>
    <source>
        <strain evidence="2">MA453B</strain>
    </source>
</reference>
<dbReference type="EMBL" id="CAJVPY010047291">
    <property type="protein sequence ID" value="CAG8811215.1"/>
    <property type="molecule type" value="Genomic_DNA"/>
</dbReference>
<feature type="non-terminal residue" evidence="2">
    <location>
        <position position="1"/>
    </location>
</feature>
<dbReference type="Proteomes" id="UP000789405">
    <property type="component" value="Unassembled WGS sequence"/>
</dbReference>
<dbReference type="AlphaFoldDB" id="A0A9N9K7L1"/>
<sequence length="52" mass="6084">EENNRNEGGKNMSKKNEIEDNRNRSKTEGVGKRQESSEEEYGQQEIKARERS</sequence>
<accession>A0A9N9K7L1</accession>
<gene>
    <name evidence="2" type="ORF">DERYTH_LOCUS25423</name>
</gene>
<evidence type="ECO:0000256" key="1">
    <source>
        <dbReference type="SAM" id="MobiDB-lite"/>
    </source>
</evidence>
<organism evidence="2 3">
    <name type="scientific">Dentiscutata erythropus</name>
    <dbReference type="NCBI Taxonomy" id="1348616"/>
    <lineage>
        <taxon>Eukaryota</taxon>
        <taxon>Fungi</taxon>
        <taxon>Fungi incertae sedis</taxon>
        <taxon>Mucoromycota</taxon>
        <taxon>Glomeromycotina</taxon>
        <taxon>Glomeromycetes</taxon>
        <taxon>Diversisporales</taxon>
        <taxon>Gigasporaceae</taxon>
        <taxon>Dentiscutata</taxon>
    </lineage>
</organism>
<feature type="compositionally biased region" description="Basic and acidic residues" evidence="1">
    <location>
        <begin position="1"/>
        <end position="36"/>
    </location>
</feature>
<evidence type="ECO:0000313" key="2">
    <source>
        <dbReference type="EMBL" id="CAG8811215.1"/>
    </source>
</evidence>
<proteinExistence type="predicted"/>
<name>A0A9N9K7L1_9GLOM</name>
<feature type="region of interest" description="Disordered" evidence="1">
    <location>
        <begin position="1"/>
        <end position="52"/>
    </location>
</feature>
<evidence type="ECO:0000313" key="3">
    <source>
        <dbReference type="Proteomes" id="UP000789405"/>
    </source>
</evidence>